<comment type="caution">
    <text evidence="2">The sequence shown here is derived from an EMBL/GenBank/DDBJ whole genome shotgun (WGS) entry which is preliminary data.</text>
</comment>
<reference evidence="2 3" key="1">
    <citation type="submission" date="2024-09" db="EMBL/GenBank/DDBJ databases">
        <title>Chromosome-scale assembly of Riccia sorocarpa.</title>
        <authorList>
            <person name="Paukszto L."/>
        </authorList>
    </citation>
    <scope>NUCLEOTIDE SEQUENCE [LARGE SCALE GENOMIC DNA]</scope>
    <source>
        <strain evidence="2">LP-2024</strain>
        <tissue evidence="2">Aerial parts of the thallus</tissue>
    </source>
</reference>
<proteinExistence type="predicted"/>
<accession>A0ABD3HNU7</accession>
<name>A0ABD3HNU7_9MARC</name>
<feature type="region of interest" description="Disordered" evidence="1">
    <location>
        <begin position="424"/>
        <end position="450"/>
    </location>
</feature>
<feature type="region of interest" description="Disordered" evidence="1">
    <location>
        <begin position="1"/>
        <end position="174"/>
    </location>
</feature>
<gene>
    <name evidence="2" type="ORF">R1sor_006876</name>
</gene>
<feature type="compositionally biased region" description="Polar residues" evidence="1">
    <location>
        <begin position="116"/>
        <end position="125"/>
    </location>
</feature>
<dbReference type="AlphaFoldDB" id="A0ABD3HNU7"/>
<evidence type="ECO:0000313" key="2">
    <source>
        <dbReference type="EMBL" id="KAL3693225.1"/>
    </source>
</evidence>
<dbReference type="EMBL" id="JBJQOH010000003">
    <property type="protein sequence ID" value="KAL3693225.1"/>
    <property type="molecule type" value="Genomic_DNA"/>
</dbReference>
<feature type="compositionally biased region" description="Basic and acidic residues" evidence="1">
    <location>
        <begin position="36"/>
        <end position="59"/>
    </location>
</feature>
<feature type="compositionally biased region" description="Basic residues" evidence="1">
    <location>
        <begin position="273"/>
        <end position="286"/>
    </location>
</feature>
<feature type="compositionally biased region" description="Polar residues" evidence="1">
    <location>
        <begin position="428"/>
        <end position="443"/>
    </location>
</feature>
<feature type="compositionally biased region" description="Acidic residues" evidence="1">
    <location>
        <begin position="60"/>
        <end position="70"/>
    </location>
</feature>
<sequence length="450" mass="49859">MGSIHPISMPEKAGTDTDEEPLAKKVQKLKNNPPKKKPEPVVEKSETEESDREKSKSEESGEDASAEEEEVAKFGEESSDQESEGTPALPQAIDSTLEADQVEANTDITPDEEHLANTTPLSSAAQAKRKVTFGPNSSEPATKKRVISSDEESPKQFAFETQHTEEDTEASLTKSSASLMISSLTETGEVMKCLEEESKSLGILITSPGGYTRMLSEVMGGWKKELTVQREVTALRWELGSTRQELDALKKSSAASTKSQRKELKEAKAEAKRTRKKKRSTHKKLHSCSAELEAKISELEDTESRTKTSDAKVKIQRRVFVMKFGEVIASATRTHTFDEVKNILEAAKTQPEAQTERHARYRRIAERALANYQALASTLDVKLDELRELVDPGWTKRTSSDEVTRSIVATVNELTQDLHEELGKQTFEAATQSEAQSKNSQDVGMSISRE</sequence>
<evidence type="ECO:0000313" key="3">
    <source>
        <dbReference type="Proteomes" id="UP001633002"/>
    </source>
</evidence>
<protein>
    <submittedName>
        <fullName evidence="2">Uncharacterized protein</fullName>
    </submittedName>
</protein>
<evidence type="ECO:0000256" key="1">
    <source>
        <dbReference type="SAM" id="MobiDB-lite"/>
    </source>
</evidence>
<feature type="compositionally biased region" description="Basic and acidic residues" evidence="1">
    <location>
        <begin position="260"/>
        <end position="272"/>
    </location>
</feature>
<dbReference type="Proteomes" id="UP001633002">
    <property type="component" value="Unassembled WGS sequence"/>
</dbReference>
<feature type="region of interest" description="Disordered" evidence="1">
    <location>
        <begin position="249"/>
        <end position="288"/>
    </location>
</feature>
<keyword evidence="3" id="KW-1185">Reference proteome</keyword>
<organism evidence="2 3">
    <name type="scientific">Riccia sorocarpa</name>
    <dbReference type="NCBI Taxonomy" id="122646"/>
    <lineage>
        <taxon>Eukaryota</taxon>
        <taxon>Viridiplantae</taxon>
        <taxon>Streptophyta</taxon>
        <taxon>Embryophyta</taxon>
        <taxon>Marchantiophyta</taxon>
        <taxon>Marchantiopsida</taxon>
        <taxon>Marchantiidae</taxon>
        <taxon>Marchantiales</taxon>
        <taxon>Ricciaceae</taxon>
        <taxon>Riccia</taxon>
    </lineage>
</organism>